<evidence type="ECO:0000313" key="2">
    <source>
        <dbReference type="Proteomes" id="UP000247498"/>
    </source>
</evidence>
<proteinExistence type="predicted"/>
<name>A0A2V0PJ15_9CHLO</name>
<protein>
    <submittedName>
        <fullName evidence="1">Uncharacterized protein</fullName>
    </submittedName>
</protein>
<comment type="caution">
    <text evidence="1">The sequence shown here is derived from an EMBL/GenBank/DDBJ whole genome shotgun (WGS) entry which is preliminary data.</text>
</comment>
<sequence>MVEALASALAAASGTAQCCAVASSTALHCAAALIAVARADPLRVAAASGAHDALAGALAGALADTGDLAVSIADALAAMTVAELAAMAAANPHRLLRAPGLLDLLVKVMAKPDTQVHRSARAAAPPGA</sequence>
<gene>
    <name evidence="1" type="ORF">Rsub_11816</name>
</gene>
<dbReference type="AlphaFoldDB" id="A0A2V0PJ15"/>
<accession>A0A2V0PJ15</accession>
<evidence type="ECO:0000313" key="1">
    <source>
        <dbReference type="EMBL" id="GBF99012.1"/>
    </source>
</evidence>
<dbReference type="InParanoid" id="A0A2V0PJ15"/>
<organism evidence="1 2">
    <name type="scientific">Raphidocelis subcapitata</name>
    <dbReference type="NCBI Taxonomy" id="307507"/>
    <lineage>
        <taxon>Eukaryota</taxon>
        <taxon>Viridiplantae</taxon>
        <taxon>Chlorophyta</taxon>
        <taxon>core chlorophytes</taxon>
        <taxon>Chlorophyceae</taxon>
        <taxon>CS clade</taxon>
        <taxon>Sphaeropleales</taxon>
        <taxon>Selenastraceae</taxon>
        <taxon>Raphidocelis</taxon>
    </lineage>
</organism>
<dbReference type="EMBL" id="BDRX01000142">
    <property type="protein sequence ID" value="GBF99012.1"/>
    <property type="molecule type" value="Genomic_DNA"/>
</dbReference>
<reference evidence="1 2" key="1">
    <citation type="journal article" date="2018" name="Sci. Rep.">
        <title>Raphidocelis subcapitata (=Pseudokirchneriella subcapitata) provides an insight into genome evolution and environmental adaptations in the Sphaeropleales.</title>
        <authorList>
            <person name="Suzuki S."/>
            <person name="Yamaguchi H."/>
            <person name="Nakajima N."/>
            <person name="Kawachi M."/>
        </authorList>
    </citation>
    <scope>NUCLEOTIDE SEQUENCE [LARGE SCALE GENOMIC DNA]</scope>
    <source>
        <strain evidence="1 2">NIES-35</strain>
    </source>
</reference>
<dbReference type="Proteomes" id="UP000247498">
    <property type="component" value="Unassembled WGS sequence"/>
</dbReference>
<keyword evidence="2" id="KW-1185">Reference proteome</keyword>